<dbReference type="Pfam" id="PF16927">
    <property type="entry name" value="HisKA_7TM"/>
    <property type="match status" value="1"/>
</dbReference>
<dbReference type="Proteomes" id="UP000219689">
    <property type="component" value="Unassembled WGS sequence"/>
</dbReference>
<keyword evidence="1" id="KW-1133">Transmembrane helix</keyword>
<dbReference type="InterPro" id="IPR031621">
    <property type="entry name" value="HisKA_7TM"/>
</dbReference>
<evidence type="ECO:0000313" key="3">
    <source>
        <dbReference type="EMBL" id="PCR89712.1"/>
    </source>
</evidence>
<feature type="transmembrane region" description="Helical" evidence="1">
    <location>
        <begin position="184"/>
        <end position="202"/>
    </location>
</feature>
<evidence type="ECO:0000313" key="4">
    <source>
        <dbReference type="Proteomes" id="UP000219689"/>
    </source>
</evidence>
<evidence type="ECO:0000259" key="2">
    <source>
        <dbReference type="Pfam" id="PF16927"/>
    </source>
</evidence>
<gene>
    <name evidence="3" type="ORF">CP557_03680</name>
</gene>
<sequence length="244" mass="26055">MNTTQLTPVVLATGAVLVVLTTYPYLATAIAYRDRDNGLSYILFLMGVAVWNGLFAAQVLDPSPVVKGFFFSIATLGAVLAGLGWLLFASTASSTPALPAQRTVYRLVALLAGLEIALAITNPAHALYWEIPGSTAATLAFTVIEPNVGYWLHTAFLVALFGVGSVLFGIAWRRGTDVRYTRTYALAGAATTVAIVGSNVFIAGTASIAPLIAGSLTTIGWVQAQQKRYLRLPLPYRWIGNFLR</sequence>
<feature type="transmembrane region" description="Helical" evidence="1">
    <location>
        <begin position="38"/>
        <end position="57"/>
    </location>
</feature>
<keyword evidence="4" id="KW-1185">Reference proteome</keyword>
<organism evidence="3 4">
    <name type="scientific">Natrinema ejinorense</name>
    <dbReference type="NCBI Taxonomy" id="373386"/>
    <lineage>
        <taxon>Archaea</taxon>
        <taxon>Methanobacteriati</taxon>
        <taxon>Methanobacteriota</taxon>
        <taxon>Stenosarchaea group</taxon>
        <taxon>Halobacteria</taxon>
        <taxon>Halobacteriales</taxon>
        <taxon>Natrialbaceae</taxon>
        <taxon>Natrinema</taxon>
    </lineage>
</organism>
<feature type="transmembrane region" description="Helical" evidence="1">
    <location>
        <begin position="69"/>
        <end position="92"/>
    </location>
</feature>
<dbReference type="AlphaFoldDB" id="A0A2A5QSA3"/>
<comment type="caution">
    <text evidence="3">The sequence shown here is derived from an EMBL/GenBank/DDBJ whole genome shotgun (WGS) entry which is preliminary data.</text>
</comment>
<dbReference type="EMBL" id="NXNI01000001">
    <property type="protein sequence ID" value="PCR89712.1"/>
    <property type="molecule type" value="Genomic_DNA"/>
</dbReference>
<dbReference type="OrthoDB" id="330626at2157"/>
<feature type="transmembrane region" description="Helical" evidence="1">
    <location>
        <begin position="148"/>
        <end position="172"/>
    </location>
</feature>
<accession>A0A2A5QSA3</accession>
<proteinExistence type="predicted"/>
<keyword evidence="1" id="KW-0472">Membrane</keyword>
<feature type="transmembrane region" description="Helical" evidence="1">
    <location>
        <begin position="6"/>
        <end position="26"/>
    </location>
</feature>
<feature type="domain" description="Histidine kinase N-terminal 7TM region" evidence="2">
    <location>
        <begin position="11"/>
        <end position="207"/>
    </location>
</feature>
<evidence type="ECO:0000256" key="1">
    <source>
        <dbReference type="SAM" id="Phobius"/>
    </source>
</evidence>
<reference evidence="3 4" key="1">
    <citation type="submission" date="2017-09" db="EMBL/GenBank/DDBJ databases">
        <title>Genome sequences of Natrinema ejinorence JCM 13890T.</title>
        <authorList>
            <person name="Roh S.W."/>
            <person name="Kim Y.B."/>
            <person name="Kim J.Y."/>
        </authorList>
    </citation>
    <scope>NUCLEOTIDE SEQUENCE [LARGE SCALE GENOMIC DNA]</scope>
    <source>
        <strain evidence="3 4">JCM 13890</strain>
    </source>
</reference>
<protein>
    <recommendedName>
        <fullName evidence="2">Histidine kinase N-terminal 7TM region domain-containing protein</fullName>
    </recommendedName>
</protein>
<feature type="transmembrane region" description="Helical" evidence="1">
    <location>
        <begin position="104"/>
        <end position="128"/>
    </location>
</feature>
<name>A0A2A5QSA3_9EURY</name>
<keyword evidence="1" id="KW-0812">Transmembrane</keyword>
<dbReference type="RefSeq" id="WP_097378658.1">
    <property type="nucleotide sequence ID" value="NZ_NXNI01000001.1"/>
</dbReference>